<feature type="transmembrane region" description="Helical" evidence="6">
    <location>
        <begin position="112"/>
        <end position="128"/>
    </location>
</feature>
<keyword evidence="5 6" id="KW-0472">Membrane</keyword>
<keyword evidence="8" id="KW-1185">Reference proteome</keyword>
<proteinExistence type="inferred from homology"/>
<accession>A0A7Y9GQ86</accession>
<dbReference type="RefSeq" id="WP_179490836.1">
    <property type="nucleotide sequence ID" value="NZ_JACCBV010000001.1"/>
</dbReference>
<sequence>MRRLWIVPYAIVSIVHVVALAFNADAVAAPTKLLLMPLLALAVLVGGRGSRWGAPYTLLLAAIALSWLGDGAGTFFPFAPTLPMMLLFFGLAHLCYIWLFWRKVAVRRVPPWALIYAVWWGVLIAVLWPHLGGLAIAVAVYGLVLGGTAVATSRCHPLIAWGGAFFLTSDSILAFRLFLPDAMPDWTSPLVMLTYTLGQGLIAAGVVVADRIATRSEEPAVQEVA</sequence>
<evidence type="ECO:0000313" key="8">
    <source>
        <dbReference type="Proteomes" id="UP000576969"/>
    </source>
</evidence>
<dbReference type="GO" id="GO:0016787">
    <property type="term" value="F:hydrolase activity"/>
    <property type="evidence" value="ECO:0007669"/>
    <property type="project" value="TreeGrafter"/>
</dbReference>
<feature type="transmembrane region" description="Helical" evidence="6">
    <location>
        <begin position="56"/>
        <end position="76"/>
    </location>
</feature>
<gene>
    <name evidence="7" type="ORF">BJ991_002732</name>
</gene>
<dbReference type="InterPro" id="IPR012506">
    <property type="entry name" value="TMEM86B-like"/>
</dbReference>
<protein>
    <submittedName>
        <fullName evidence="7">Putative membrane protein YhhN</fullName>
    </submittedName>
</protein>
<feature type="transmembrane region" description="Helical" evidence="6">
    <location>
        <begin position="33"/>
        <end position="49"/>
    </location>
</feature>
<dbReference type="GO" id="GO:0016020">
    <property type="term" value="C:membrane"/>
    <property type="evidence" value="ECO:0007669"/>
    <property type="project" value="UniProtKB-SubCell"/>
</dbReference>
<comment type="subcellular location">
    <subcellularLocation>
        <location evidence="1">Membrane</location>
        <topology evidence="1">Multi-pass membrane protein</topology>
    </subcellularLocation>
</comment>
<keyword evidence="4 6" id="KW-1133">Transmembrane helix</keyword>
<feature type="transmembrane region" description="Helical" evidence="6">
    <location>
        <begin position="134"/>
        <end position="151"/>
    </location>
</feature>
<dbReference type="AlphaFoldDB" id="A0A7Y9GQ86"/>
<keyword evidence="3 6" id="KW-0812">Transmembrane</keyword>
<comment type="similarity">
    <text evidence="2">Belongs to the TMEM86 family.</text>
</comment>
<feature type="transmembrane region" description="Helical" evidence="6">
    <location>
        <begin position="82"/>
        <end position="100"/>
    </location>
</feature>
<dbReference type="EMBL" id="JACCBV010000001">
    <property type="protein sequence ID" value="NYE20704.1"/>
    <property type="molecule type" value="Genomic_DNA"/>
</dbReference>
<comment type="caution">
    <text evidence="7">The sequence shown here is derived from an EMBL/GenBank/DDBJ whole genome shotgun (WGS) entry which is preliminary data.</text>
</comment>
<dbReference type="Proteomes" id="UP000576969">
    <property type="component" value="Unassembled WGS sequence"/>
</dbReference>
<name>A0A7Y9GQ86_9MICO</name>
<evidence type="ECO:0000256" key="3">
    <source>
        <dbReference type="ARBA" id="ARBA00022692"/>
    </source>
</evidence>
<evidence type="ECO:0000256" key="2">
    <source>
        <dbReference type="ARBA" id="ARBA00007375"/>
    </source>
</evidence>
<reference evidence="7 8" key="1">
    <citation type="submission" date="2020-07" db="EMBL/GenBank/DDBJ databases">
        <title>Sequencing the genomes of 1000 actinobacteria strains.</title>
        <authorList>
            <person name="Klenk H.-P."/>
        </authorList>
    </citation>
    <scope>NUCLEOTIDE SEQUENCE [LARGE SCALE GENOMIC DNA]</scope>
    <source>
        <strain evidence="7 8">DSM 24662</strain>
    </source>
</reference>
<feature type="transmembrane region" description="Helical" evidence="6">
    <location>
        <begin position="158"/>
        <end position="178"/>
    </location>
</feature>
<dbReference type="Pfam" id="PF07947">
    <property type="entry name" value="YhhN"/>
    <property type="match status" value="1"/>
</dbReference>
<evidence type="ECO:0000256" key="6">
    <source>
        <dbReference type="SAM" id="Phobius"/>
    </source>
</evidence>
<feature type="transmembrane region" description="Helical" evidence="6">
    <location>
        <begin position="190"/>
        <end position="209"/>
    </location>
</feature>
<evidence type="ECO:0000256" key="1">
    <source>
        <dbReference type="ARBA" id="ARBA00004141"/>
    </source>
</evidence>
<evidence type="ECO:0000256" key="5">
    <source>
        <dbReference type="ARBA" id="ARBA00023136"/>
    </source>
</evidence>
<dbReference type="PANTHER" id="PTHR31885:SF6">
    <property type="entry name" value="GH04784P"/>
    <property type="match status" value="1"/>
</dbReference>
<evidence type="ECO:0000313" key="7">
    <source>
        <dbReference type="EMBL" id="NYE20704.1"/>
    </source>
</evidence>
<dbReference type="PANTHER" id="PTHR31885">
    <property type="entry name" value="GH04784P"/>
    <property type="match status" value="1"/>
</dbReference>
<evidence type="ECO:0000256" key="4">
    <source>
        <dbReference type="ARBA" id="ARBA00022989"/>
    </source>
</evidence>
<organism evidence="7 8">
    <name type="scientific">Microbacterium immunditiarum</name>
    <dbReference type="NCBI Taxonomy" id="337480"/>
    <lineage>
        <taxon>Bacteria</taxon>
        <taxon>Bacillati</taxon>
        <taxon>Actinomycetota</taxon>
        <taxon>Actinomycetes</taxon>
        <taxon>Micrococcales</taxon>
        <taxon>Microbacteriaceae</taxon>
        <taxon>Microbacterium</taxon>
    </lineage>
</organism>